<dbReference type="PANTHER" id="PTHR30574:SF1">
    <property type="entry name" value="SULPHUR TRANSPORT DOMAIN-CONTAINING PROTEIN"/>
    <property type="match status" value="1"/>
</dbReference>
<keyword evidence="2" id="KW-0813">Transport</keyword>
<evidence type="ECO:0000256" key="1">
    <source>
        <dbReference type="ARBA" id="ARBA00004429"/>
    </source>
</evidence>
<dbReference type="GO" id="GO:0005886">
    <property type="term" value="C:plasma membrane"/>
    <property type="evidence" value="ECO:0007669"/>
    <property type="project" value="UniProtKB-SubCell"/>
</dbReference>
<name>A0A6F8U6N0_9GAMM</name>
<evidence type="ECO:0000256" key="9">
    <source>
        <dbReference type="SAM" id="Phobius"/>
    </source>
</evidence>
<dbReference type="PANTHER" id="PTHR30574">
    <property type="entry name" value="INNER MEMBRANE PROTEIN YEDE"/>
    <property type="match status" value="1"/>
</dbReference>
<organism evidence="10 11">
    <name type="scientific">Halomonas hydrothermalis</name>
    <dbReference type="NCBI Taxonomy" id="115561"/>
    <lineage>
        <taxon>Bacteria</taxon>
        <taxon>Pseudomonadati</taxon>
        <taxon>Pseudomonadota</taxon>
        <taxon>Gammaproteobacteria</taxon>
        <taxon>Oceanospirillales</taxon>
        <taxon>Halomonadaceae</taxon>
        <taxon>Halomonas</taxon>
    </lineage>
</organism>
<sequence>MDWMASLQGLVGGVLIGLSAVWLMGALGRIAGISGIIGNLITQRPKGDSAWRLAFVVGLVSGPLLVMAMGGGLGNVAGAPGVVIGSPAGGVPLMLIAGLLVGLGTGLGSGCTSGHGVCGLARLSPRSMAATGVFLLTAIATVYVMRHVIGGGV</sequence>
<reference evidence="10 11" key="1">
    <citation type="submission" date="2020-03" db="EMBL/GenBank/DDBJ databases">
        <title>Complete Genome Sequence of Halomonas hydrothermalis Strain Slthf2, Halophilic Bacterium Isolated from Deep-Sea Hydrothermal-Vent Environments.</title>
        <authorList>
            <person name="Takeyama N."/>
            <person name="Huang M."/>
            <person name="Sato K."/>
            <person name="Galipon J."/>
            <person name="Arakawa K."/>
        </authorList>
    </citation>
    <scope>NUCLEOTIDE SEQUENCE [LARGE SCALE GENOMIC DNA]</scope>
    <source>
        <strain evidence="10 11">Slthf2</strain>
    </source>
</reference>
<keyword evidence="3" id="KW-1003">Cell membrane</keyword>
<gene>
    <name evidence="10" type="ORF">HHSLTHF2_24550</name>
</gene>
<evidence type="ECO:0000256" key="3">
    <source>
        <dbReference type="ARBA" id="ARBA00022475"/>
    </source>
</evidence>
<feature type="transmembrane region" description="Helical" evidence="9">
    <location>
        <begin position="53"/>
        <end position="73"/>
    </location>
</feature>
<dbReference type="EMBL" id="AP022843">
    <property type="protein sequence ID" value="BCB08565.1"/>
    <property type="molecule type" value="Genomic_DNA"/>
</dbReference>
<evidence type="ECO:0000256" key="4">
    <source>
        <dbReference type="ARBA" id="ARBA00022519"/>
    </source>
</evidence>
<evidence type="ECO:0000256" key="8">
    <source>
        <dbReference type="ARBA" id="ARBA00035655"/>
    </source>
</evidence>
<evidence type="ECO:0000256" key="7">
    <source>
        <dbReference type="ARBA" id="ARBA00023136"/>
    </source>
</evidence>
<keyword evidence="4" id="KW-0997">Cell inner membrane</keyword>
<comment type="similarity">
    <text evidence="8">Belongs to the TsuA/YedE (TC 9.B.102) family.</text>
</comment>
<evidence type="ECO:0000256" key="5">
    <source>
        <dbReference type="ARBA" id="ARBA00022692"/>
    </source>
</evidence>
<proteinExistence type="inferred from homology"/>
<feature type="transmembrane region" description="Helical" evidence="9">
    <location>
        <begin position="20"/>
        <end position="41"/>
    </location>
</feature>
<keyword evidence="6 9" id="KW-1133">Transmembrane helix</keyword>
<feature type="transmembrane region" description="Helical" evidence="9">
    <location>
        <begin position="129"/>
        <end position="149"/>
    </location>
</feature>
<evidence type="ECO:0000256" key="6">
    <source>
        <dbReference type="ARBA" id="ARBA00022989"/>
    </source>
</evidence>
<dbReference type="AlphaFoldDB" id="A0A6F8U6N0"/>
<protein>
    <recommendedName>
        <fullName evidence="12">YeeE/YedE family protein</fullName>
    </recommendedName>
</protein>
<evidence type="ECO:0000256" key="2">
    <source>
        <dbReference type="ARBA" id="ARBA00022448"/>
    </source>
</evidence>
<keyword evidence="5 9" id="KW-0812">Transmembrane</keyword>
<comment type="subcellular location">
    <subcellularLocation>
        <location evidence="1">Cell inner membrane</location>
        <topology evidence="1">Multi-pass membrane protein</topology>
    </subcellularLocation>
</comment>
<evidence type="ECO:0008006" key="12">
    <source>
        <dbReference type="Google" id="ProtNLM"/>
    </source>
</evidence>
<keyword evidence="11" id="KW-1185">Reference proteome</keyword>
<evidence type="ECO:0000313" key="10">
    <source>
        <dbReference type="EMBL" id="BCB08565.1"/>
    </source>
</evidence>
<dbReference type="InterPro" id="IPR007272">
    <property type="entry name" value="Sulf_transp_TsuA/YedE"/>
</dbReference>
<dbReference type="Proteomes" id="UP000502259">
    <property type="component" value="Chromosome"/>
</dbReference>
<keyword evidence="7 9" id="KW-0472">Membrane</keyword>
<evidence type="ECO:0000313" key="11">
    <source>
        <dbReference type="Proteomes" id="UP000502259"/>
    </source>
</evidence>
<dbReference type="RefSeq" id="WP_172421274.1">
    <property type="nucleotide sequence ID" value="NZ_AP022843.1"/>
</dbReference>
<feature type="transmembrane region" description="Helical" evidence="9">
    <location>
        <begin position="93"/>
        <end position="117"/>
    </location>
</feature>
<accession>A0A6F8U6N0</accession>